<organism evidence="4 5">
    <name type="scientific">Pelobates cultripes</name>
    <name type="common">Western spadefoot toad</name>
    <dbReference type="NCBI Taxonomy" id="61616"/>
    <lineage>
        <taxon>Eukaryota</taxon>
        <taxon>Metazoa</taxon>
        <taxon>Chordata</taxon>
        <taxon>Craniata</taxon>
        <taxon>Vertebrata</taxon>
        <taxon>Euteleostomi</taxon>
        <taxon>Amphibia</taxon>
        <taxon>Batrachia</taxon>
        <taxon>Anura</taxon>
        <taxon>Pelobatoidea</taxon>
        <taxon>Pelobatidae</taxon>
        <taxon>Pelobates</taxon>
    </lineage>
</organism>
<feature type="region of interest" description="Disordered" evidence="3">
    <location>
        <begin position="102"/>
        <end position="147"/>
    </location>
</feature>
<dbReference type="EMBL" id="OW240924">
    <property type="protein sequence ID" value="CAH2328173.1"/>
    <property type="molecule type" value="Genomic_DNA"/>
</dbReference>
<evidence type="ECO:0000256" key="1">
    <source>
        <dbReference type="ARBA" id="ARBA00022553"/>
    </source>
</evidence>
<keyword evidence="5" id="KW-1185">Reference proteome</keyword>
<dbReference type="PANTHER" id="PTHR15635:SF10">
    <property type="entry name" value="COILED-COIL DOMAIN-CONTAINING PROTEIN 9B"/>
    <property type="match status" value="1"/>
</dbReference>
<accession>A0AAD1TJ41</accession>
<proteinExistence type="predicted"/>
<evidence type="ECO:0000256" key="3">
    <source>
        <dbReference type="SAM" id="MobiDB-lite"/>
    </source>
</evidence>
<sequence>MSSMQRTGCLGIQIESTSGNMAPVMPSELQDSIAAVLNQQMLDPEYFEMDNGYEKDLISDGEIKRKEQKDVELDKRIQALRKKNEALIRRYQEIEEDRKNAEKEGMAITSRKPKQESLTITITKEPNEKRSVSETRKSSSDSEEEGHKFTFSMVNEMQLEVTMDRKVKGRQVARKKVDQDCLQSTKDSSGLSMEEVDHLFTYGRGRRMQIAVTLEKAGHVVNKKLDQDYLHETKDTSDLSVEQVDQVFAYGRGRRMQIAVAAEKEQKRDGTLKDGVKKFVSRDQNKVLEEKCDTLNSDSTLIMAERERAEYLQWKKEREKIDLERIARHKNSRGEWRRAWDAHKTENMFENDSKQEDRVCIRKGDWGNRKFPNRRSVTDNKGADKTVMVNEDITNIGSAAKGRDRLTGRAQRWGSAEGSDSPYLLDELSTQGGLDFGETQKNSQLPFMERKCSSLENHDSVRQQRASGNKEKITSGSLKLGSCYVDSPLEKKTYPDCGKTESLEDEWYHPLQLKQEEKYCSGLPSVGIDTIEYLSVFNSDSEAVSVANLKDEQTLLVKEATQHIGDKSRDRHNKTQVGCF</sequence>
<dbReference type="Proteomes" id="UP001295444">
    <property type="component" value="Chromosome 13"/>
</dbReference>
<dbReference type="PANTHER" id="PTHR15635">
    <property type="entry name" value="COILED-COIL DOMAIN CONTAINING PROTEIN 9"/>
    <property type="match status" value="1"/>
</dbReference>
<feature type="compositionally biased region" description="Basic and acidic residues" evidence="3">
    <location>
        <begin position="125"/>
        <end position="147"/>
    </location>
</feature>
<gene>
    <name evidence="4" type="ORF">PECUL_23A045572</name>
</gene>
<reference evidence="4" key="1">
    <citation type="submission" date="2022-03" db="EMBL/GenBank/DDBJ databases">
        <authorList>
            <person name="Alioto T."/>
            <person name="Alioto T."/>
            <person name="Gomez Garrido J."/>
        </authorList>
    </citation>
    <scope>NUCLEOTIDE SEQUENCE</scope>
</reference>
<keyword evidence="1" id="KW-0597">Phosphoprotein</keyword>
<evidence type="ECO:0000313" key="5">
    <source>
        <dbReference type="Proteomes" id="UP001295444"/>
    </source>
</evidence>
<dbReference type="InterPro" id="IPR029336">
    <property type="entry name" value="DUF4594"/>
</dbReference>
<evidence type="ECO:0000256" key="2">
    <source>
        <dbReference type="ARBA" id="ARBA00023054"/>
    </source>
</evidence>
<evidence type="ECO:0000313" key="4">
    <source>
        <dbReference type="EMBL" id="CAH2328173.1"/>
    </source>
</evidence>
<evidence type="ECO:0008006" key="6">
    <source>
        <dbReference type="Google" id="ProtNLM"/>
    </source>
</evidence>
<protein>
    <recommendedName>
        <fullName evidence="6">Coiled-coil domain-containing protein 9B</fullName>
    </recommendedName>
</protein>
<feature type="region of interest" description="Disordered" evidence="3">
    <location>
        <begin position="453"/>
        <end position="472"/>
    </location>
</feature>
<keyword evidence="2" id="KW-0175">Coiled coil</keyword>
<dbReference type="AlphaFoldDB" id="A0AAD1TJ41"/>
<name>A0AAD1TJ41_PELCU</name>
<dbReference type="Pfam" id="PF15266">
    <property type="entry name" value="DUF4594"/>
    <property type="match status" value="1"/>
</dbReference>